<dbReference type="PANTHER" id="PTHR46401">
    <property type="entry name" value="GLYCOSYLTRANSFERASE WBBK-RELATED"/>
    <property type="match status" value="1"/>
</dbReference>
<evidence type="ECO:0000256" key="2">
    <source>
        <dbReference type="SAM" id="MobiDB-lite"/>
    </source>
</evidence>
<dbReference type="EMBL" id="JANCLV010000016">
    <property type="protein sequence ID" value="MCP9001573.1"/>
    <property type="molecule type" value="Genomic_DNA"/>
</dbReference>
<dbReference type="GO" id="GO:0016757">
    <property type="term" value="F:glycosyltransferase activity"/>
    <property type="evidence" value="ECO:0007669"/>
    <property type="project" value="UniProtKB-KW"/>
</dbReference>
<dbReference type="SUPFAM" id="SSF53756">
    <property type="entry name" value="UDP-Glycosyltransferase/glycogen phosphorylase"/>
    <property type="match status" value="1"/>
</dbReference>
<feature type="region of interest" description="Disordered" evidence="2">
    <location>
        <begin position="394"/>
        <end position="420"/>
    </location>
</feature>
<evidence type="ECO:0000313" key="4">
    <source>
        <dbReference type="Proteomes" id="UP001524318"/>
    </source>
</evidence>
<dbReference type="Proteomes" id="UP001524318">
    <property type="component" value="Unassembled WGS sequence"/>
</dbReference>
<keyword evidence="1 3" id="KW-0808">Transferase</keyword>
<gene>
    <name evidence="3" type="ORF">NFC73_17830</name>
</gene>
<organism evidence="3 4">
    <name type="scientific">Pseudarthrobacter humi</name>
    <dbReference type="NCBI Taxonomy" id="2952523"/>
    <lineage>
        <taxon>Bacteria</taxon>
        <taxon>Bacillati</taxon>
        <taxon>Actinomycetota</taxon>
        <taxon>Actinomycetes</taxon>
        <taxon>Micrococcales</taxon>
        <taxon>Micrococcaceae</taxon>
        <taxon>Pseudarthrobacter</taxon>
    </lineage>
</organism>
<keyword evidence="4" id="KW-1185">Reference proteome</keyword>
<name>A0ABT1LVB5_9MICC</name>
<reference evidence="3 4" key="1">
    <citation type="submission" date="2022-06" db="EMBL/GenBank/DDBJ databases">
        <title>Pseudarthrobacter sp. strain RMG13 Genome sequencing and assembly.</title>
        <authorList>
            <person name="Kim I."/>
        </authorList>
    </citation>
    <scope>NUCLEOTIDE SEQUENCE [LARGE SCALE GENOMIC DNA]</scope>
    <source>
        <strain evidence="3 4">RMG13</strain>
    </source>
</reference>
<dbReference type="EC" id="2.4.-.-" evidence="3"/>
<evidence type="ECO:0000313" key="3">
    <source>
        <dbReference type="EMBL" id="MCP9001573.1"/>
    </source>
</evidence>
<comment type="caution">
    <text evidence="3">The sequence shown here is derived from an EMBL/GenBank/DDBJ whole genome shotgun (WGS) entry which is preliminary data.</text>
</comment>
<dbReference type="Pfam" id="PF13692">
    <property type="entry name" value="Glyco_trans_1_4"/>
    <property type="match status" value="1"/>
</dbReference>
<dbReference type="PANTHER" id="PTHR46401:SF2">
    <property type="entry name" value="GLYCOSYLTRANSFERASE WBBK-RELATED"/>
    <property type="match status" value="1"/>
</dbReference>
<evidence type="ECO:0000256" key="1">
    <source>
        <dbReference type="ARBA" id="ARBA00022679"/>
    </source>
</evidence>
<proteinExistence type="predicted"/>
<feature type="compositionally biased region" description="Low complexity" evidence="2">
    <location>
        <begin position="403"/>
        <end position="420"/>
    </location>
</feature>
<sequence>MLVRFLVPANIRHNSGGNVYNARLAQGLRSLGVAVDTLSVEGSWPDASARDRRRLGGLLGAWDPRSDPTQADSTPQIVTLVDGLIACGAPSELEYAAAAGRHTWVLQHMPSPSHVDGEGRALRAAAGVICTSSSAAASAAKKHGLRASRVVLPGTDAAPVASGSAPPHIVAVAALLPNKDQLLTVAALARLRDLPWTASFVGTDDADPAYAAKVRGAIACSGMEDRVRVTGQLTGTELADEWNRTDLSLLVSRAEAFGLVVTESLAHGIPVIVREGTGAVDALGLAGRLAGRLAQRVGRLAERPDGEGGGERDGGTYAVPGAAVGLVGPAGDAPRGNGPEDHHPDVLAAVIRQWLVDGSLRAGWRAAALAAREQLPGWDSTARNVLEILGVPAKTPPAKTPAEETPAAGMPTAAGTAGRQ</sequence>
<protein>
    <submittedName>
        <fullName evidence="3">Glycosyltransferase</fullName>
        <ecNumber evidence="3">2.4.-.-</ecNumber>
    </submittedName>
</protein>
<keyword evidence="3" id="KW-0328">Glycosyltransferase</keyword>
<dbReference type="Gene3D" id="3.40.50.2000">
    <property type="entry name" value="Glycogen Phosphorylase B"/>
    <property type="match status" value="1"/>
</dbReference>
<accession>A0ABT1LVB5</accession>
<dbReference type="RefSeq" id="WP_254752377.1">
    <property type="nucleotide sequence ID" value="NZ_JANCLV010000016.1"/>
</dbReference>